<proteinExistence type="inferred from homology"/>
<dbReference type="InterPro" id="IPR036259">
    <property type="entry name" value="MFS_trans_sf"/>
</dbReference>
<dbReference type="GO" id="GO:0022857">
    <property type="term" value="F:transmembrane transporter activity"/>
    <property type="evidence" value="ECO:0007669"/>
    <property type="project" value="InterPro"/>
</dbReference>
<feature type="transmembrane region" description="Helical" evidence="8">
    <location>
        <begin position="145"/>
        <end position="165"/>
    </location>
</feature>
<dbReference type="Gene3D" id="1.20.1720.10">
    <property type="entry name" value="Multidrug resistance protein D"/>
    <property type="match status" value="1"/>
</dbReference>
<organism evidence="10 11">
    <name type="scientific">Enemella dayhoffiae</name>
    <dbReference type="NCBI Taxonomy" id="2016507"/>
    <lineage>
        <taxon>Bacteria</taxon>
        <taxon>Bacillati</taxon>
        <taxon>Actinomycetota</taxon>
        <taxon>Actinomycetes</taxon>
        <taxon>Propionibacteriales</taxon>
        <taxon>Propionibacteriaceae</taxon>
        <taxon>Enemella</taxon>
    </lineage>
</organism>
<comment type="similarity">
    <text evidence="2">Belongs to the major facilitator superfamily. EmrB family.</text>
</comment>
<keyword evidence="11" id="KW-1185">Reference proteome</keyword>
<feature type="transmembrane region" description="Helical" evidence="8">
    <location>
        <begin position="405"/>
        <end position="426"/>
    </location>
</feature>
<evidence type="ECO:0000256" key="6">
    <source>
        <dbReference type="ARBA" id="ARBA00022989"/>
    </source>
</evidence>
<comment type="caution">
    <text evidence="10">The sequence shown here is derived from an EMBL/GenBank/DDBJ whole genome shotgun (WGS) entry which is preliminary data.</text>
</comment>
<reference evidence="10 11" key="1">
    <citation type="submission" date="2017-07" db="EMBL/GenBank/DDBJ databases">
        <title>Draft whole genome sequences of clinical Proprionibacteriaceae strains.</title>
        <authorList>
            <person name="Bernier A.-M."/>
            <person name="Bernard K."/>
            <person name="Domingo M.-C."/>
        </authorList>
    </citation>
    <scope>NUCLEOTIDE SEQUENCE [LARGE SCALE GENOMIC DNA]</scope>
    <source>
        <strain evidence="10 11">NML 130396</strain>
    </source>
</reference>
<feature type="transmembrane region" description="Helical" evidence="8">
    <location>
        <begin position="177"/>
        <end position="197"/>
    </location>
</feature>
<keyword evidence="7 8" id="KW-0472">Membrane</keyword>
<dbReference type="InterPro" id="IPR020846">
    <property type="entry name" value="MFS_dom"/>
</dbReference>
<dbReference type="NCBIfam" id="TIGR00711">
    <property type="entry name" value="efflux_EmrB"/>
    <property type="match status" value="1"/>
</dbReference>
<evidence type="ECO:0000256" key="3">
    <source>
        <dbReference type="ARBA" id="ARBA00022448"/>
    </source>
</evidence>
<feature type="transmembrane region" description="Helical" evidence="8">
    <location>
        <begin position="57"/>
        <end position="83"/>
    </location>
</feature>
<name>A0A255H1X7_9ACTN</name>
<gene>
    <name evidence="10" type="ORF">CGZ93_09995</name>
</gene>
<evidence type="ECO:0000313" key="10">
    <source>
        <dbReference type="EMBL" id="OYO21661.1"/>
    </source>
</evidence>
<protein>
    <submittedName>
        <fullName evidence="10">MFS transporter</fullName>
    </submittedName>
</protein>
<feature type="transmembrane region" description="Helical" evidence="8">
    <location>
        <begin position="114"/>
        <end position="133"/>
    </location>
</feature>
<evidence type="ECO:0000256" key="2">
    <source>
        <dbReference type="ARBA" id="ARBA00008537"/>
    </source>
</evidence>
<feature type="transmembrane region" description="Helical" evidence="8">
    <location>
        <begin position="359"/>
        <end position="384"/>
    </location>
</feature>
<comment type="subcellular location">
    <subcellularLocation>
        <location evidence="1">Cell membrane</location>
        <topology evidence="1">Multi-pass membrane protein</topology>
    </subcellularLocation>
</comment>
<feature type="transmembrane region" description="Helical" evidence="8">
    <location>
        <begin position="265"/>
        <end position="292"/>
    </location>
</feature>
<feature type="domain" description="Major facilitator superfamily (MFS) profile" evidence="9">
    <location>
        <begin position="1"/>
        <end position="510"/>
    </location>
</feature>
<keyword evidence="3" id="KW-0813">Transport</keyword>
<feature type="transmembrane region" description="Helical" evidence="8">
    <location>
        <begin position="89"/>
        <end position="107"/>
    </location>
</feature>
<dbReference type="EMBL" id="NMVQ01000013">
    <property type="protein sequence ID" value="OYO21661.1"/>
    <property type="molecule type" value="Genomic_DNA"/>
</dbReference>
<evidence type="ECO:0000313" key="11">
    <source>
        <dbReference type="Proteomes" id="UP000216311"/>
    </source>
</evidence>
<dbReference type="AlphaFoldDB" id="A0A255H1X7"/>
<dbReference type="Gene3D" id="1.20.1250.20">
    <property type="entry name" value="MFS general substrate transporter like domains"/>
    <property type="match status" value="1"/>
</dbReference>
<evidence type="ECO:0000259" key="9">
    <source>
        <dbReference type="PROSITE" id="PS50850"/>
    </source>
</evidence>
<feature type="transmembrane region" description="Helical" evidence="8">
    <location>
        <begin position="328"/>
        <end position="353"/>
    </location>
</feature>
<dbReference type="GO" id="GO:0005886">
    <property type="term" value="C:plasma membrane"/>
    <property type="evidence" value="ECO:0007669"/>
    <property type="project" value="UniProtKB-SubCell"/>
</dbReference>
<dbReference type="CDD" id="cd17321">
    <property type="entry name" value="MFS_MMR_MDR_like"/>
    <property type="match status" value="1"/>
</dbReference>
<dbReference type="SUPFAM" id="SSF103473">
    <property type="entry name" value="MFS general substrate transporter"/>
    <property type="match status" value="2"/>
</dbReference>
<evidence type="ECO:0000256" key="7">
    <source>
        <dbReference type="ARBA" id="ARBA00023136"/>
    </source>
</evidence>
<accession>A0A255H1X7</accession>
<dbReference type="InterPro" id="IPR011701">
    <property type="entry name" value="MFS"/>
</dbReference>
<keyword evidence="4" id="KW-1003">Cell membrane</keyword>
<sequence>MIVLDGTIVGVALPTIINDLRLDLTDAQWINSLYNVVFAALLLTMGRVGDRLGRRSLFLTGIALFLIGSVLAALSAGASALILARVVQGVGGAMILPSTLSTVNATFRGKDRAAAFGVWGAVMSGSAALGPLLGGWLTESFAWQWIFWVNVPLGLAILVAAVLVVPQTHGAPARRGVDVDGLLTSGIGFGALVFALIEGNQLGWWSPREPLTVFGVTWPATAPVSVVPVAALVGVIFIGLFVLWERHRARVRRDALLDLSLFRTPTFAWGNLTAAMVAIGEFALVLILPLYLVNALGLGVLHTGLVLAAMALGAFFSGAGARHLACRLGAPMVVTVGLLLELLGVVGVSLTVWRQSPAWLLALPLVVYGIGLGLASAQLTSTVLQDIPTEQSGAGSATQSTVRQLGSALGSALGGTALAVTLHQVLPGRLAAVGLDPAQVDAFTRQITDSAGGILHAARAGTLPLGPNGLRVIDAMTDAFATASAWATGSAAVFLTLGLLGSLAVQRASARSLGR</sequence>
<dbReference type="Proteomes" id="UP000216311">
    <property type="component" value="Unassembled WGS sequence"/>
</dbReference>
<evidence type="ECO:0000256" key="4">
    <source>
        <dbReference type="ARBA" id="ARBA00022475"/>
    </source>
</evidence>
<keyword evidence="6 8" id="KW-1133">Transmembrane helix</keyword>
<dbReference type="PROSITE" id="PS50850">
    <property type="entry name" value="MFS"/>
    <property type="match status" value="1"/>
</dbReference>
<dbReference type="PANTHER" id="PTHR42718">
    <property type="entry name" value="MAJOR FACILITATOR SUPERFAMILY MULTIDRUG TRANSPORTER MFSC"/>
    <property type="match status" value="1"/>
</dbReference>
<feature type="transmembrane region" description="Helical" evidence="8">
    <location>
        <begin position="217"/>
        <end position="244"/>
    </location>
</feature>
<feature type="transmembrane region" description="Helical" evidence="8">
    <location>
        <begin position="485"/>
        <end position="505"/>
    </location>
</feature>
<evidence type="ECO:0000256" key="1">
    <source>
        <dbReference type="ARBA" id="ARBA00004651"/>
    </source>
</evidence>
<dbReference type="Pfam" id="PF07690">
    <property type="entry name" value="MFS_1"/>
    <property type="match status" value="1"/>
</dbReference>
<evidence type="ECO:0000256" key="5">
    <source>
        <dbReference type="ARBA" id="ARBA00022692"/>
    </source>
</evidence>
<dbReference type="InterPro" id="IPR004638">
    <property type="entry name" value="EmrB-like"/>
</dbReference>
<feature type="transmembrane region" description="Helical" evidence="8">
    <location>
        <begin position="298"/>
        <end position="316"/>
    </location>
</feature>
<evidence type="ECO:0000256" key="8">
    <source>
        <dbReference type="SAM" id="Phobius"/>
    </source>
</evidence>
<keyword evidence="5 8" id="KW-0812">Transmembrane</keyword>
<dbReference type="OrthoDB" id="4668943at2"/>
<dbReference type="PANTHER" id="PTHR42718:SF9">
    <property type="entry name" value="MAJOR FACILITATOR SUPERFAMILY MULTIDRUG TRANSPORTER MFSC"/>
    <property type="match status" value="1"/>
</dbReference>
<feature type="transmembrane region" description="Helical" evidence="8">
    <location>
        <begin position="27"/>
        <end position="45"/>
    </location>
</feature>